<dbReference type="PANTHER" id="PTHR45527:SF1">
    <property type="entry name" value="FATTY ACID SYNTHASE"/>
    <property type="match status" value="1"/>
</dbReference>
<keyword evidence="5" id="KW-0436">Ligase</keyword>
<dbReference type="InterPro" id="IPR023213">
    <property type="entry name" value="CAT-like_dom_sf"/>
</dbReference>
<dbReference type="InterPro" id="IPR009081">
    <property type="entry name" value="PP-bd_ACP"/>
</dbReference>
<dbReference type="Pfam" id="PF13193">
    <property type="entry name" value="AMP-binding_C"/>
    <property type="match status" value="2"/>
</dbReference>
<dbReference type="GO" id="GO:0004467">
    <property type="term" value="F:long-chain fatty acid-CoA ligase activity"/>
    <property type="evidence" value="ECO:0007669"/>
    <property type="project" value="UniProtKB-EC"/>
</dbReference>
<keyword evidence="3" id="KW-0597">Phosphoprotein</keyword>
<dbReference type="GO" id="GO:0005829">
    <property type="term" value="C:cytosol"/>
    <property type="evidence" value="ECO:0007669"/>
    <property type="project" value="TreeGrafter"/>
</dbReference>
<dbReference type="Gene3D" id="3.40.50.980">
    <property type="match status" value="6"/>
</dbReference>
<dbReference type="CDD" id="cd19531">
    <property type="entry name" value="LCL_NRPS-like"/>
    <property type="match status" value="2"/>
</dbReference>
<dbReference type="RefSeq" id="WP_044617771.1">
    <property type="nucleotide sequence ID" value="NZ_CP007142.1"/>
</dbReference>
<protein>
    <submittedName>
        <fullName evidence="5">Non-ribosomal peptide synthetase modules-related protein</fullName>
        <ecNumber evidence="5">6.2.1.3</ecNumber>
    </submittedName>
</protein>
<dbReference type="PROSITE" id="PS00455">
    <property type="entry name" value="AMP_BINDING"/>
    <property type="match status" value="3"/>
</dbReference>
<dbReference type="KEGG" id="gsn:YC6258_03441"/>
<evidence type="ECO:0000256" key="1">
    <source>
        <dbReference type="ARBA" id="ARBA00001957"/>
    </source>
</evidence>
<dbReference type="Gene3D" id="2.30.38.10">
    <property type="entry name" value="Luciferase, Domain 3"/>
    <property type="match status" value="3"/>
</dbReference>
<dbReference type="EC" id="6.2.1.3" evidence="5"/>
<dbReference type="SMART" id="SM00823">
    <property type="entry name" value="PKS_PP"/>
    <property type="match status" value="3"/>
</dbReference>
<dbReference type="GO" id="GO:0044550">
    <property type="term" value="P:secondary metabolite biosynthetic process"/>
    <property type="evidence" value="ECO:0007669"/>
    <property type="project" value="TreeGrafter"/>
</dbReference>
<dbReference type="Gene3D" id="3.30.559.10">
    <property type="entry name" value="Chloramphenicol acetyltransferase-like domain"/>
    <property type="match status" value="3"/>
</dbReference>
<dbReference type="SUPFAM" id="SSF52777">
    <property type="entry name" value="CoA-dependent acyltransferases"/>
    <property type="match status" value="6"/>
</dbReference>
<dbReference type="Pfam" id="PF00501">
    <property type="entry name" value="AMP-binding"/>
    <property type="match status" value="3"/>
</dbReference>
<reference evidence="5 6" key="1">
    <citation type="submission" date="2014-01" db="EMBL/GenBank/DDBJ databases">
        <title>Full genme sequencing of cellulolytic bacterium Gynuella sunshinyii YC6258T gen. nov., sp. nov.</title>
        <authorList>
            <person name="Khan H."/>
            <person name="Chung E.J."/>
            <person name="Chung Y.R."/>
        </authorList>
    </citation>
    <scope>NUCLEOTIDE SEQUENCE [LARGE SCALE GENOMIC DNA]</scope>
    <source>
        <strain evidence="5 6">YC6258</strain>
    </source>
</reference>
<evidence type="ECO:0000259" key="4">
    <source>
        <dbReference type="PROSITE" id="PS50075"/>
    </source>
</evidence>
<dbReference type="Pfam" id="PF00550">
    <property type="entry name" value="PP-binding"/>
    <property type="match status" value="3"/>
</dbReference>
<dbReference type="PROSITE" id="PS00012">
    <property type="entry name" value="PHOSPHOPANTETHEINE"/>
    <property type="match status" value="3"/>
</dbReference>
<dbReference type="SUPFAM" id="SSF47336">
    <property type="entry name" value="ACP-like"/>
    <property type="match status" value="3"/>
</dbReference>
<dbReference type="GO" id="GO:0031177">
    <property type="term" value="F:phosphopantetheine binding"/>
    <property type="evidence" value="ECO:0007669"/>
    <property type="project" value="InterPro"/>
</dbReference>
<dbReference type="FunFam" id="2.30.38.10:FF:000001">
    <property type="entry name" value="Non-ribosomal peptide synthetase PvdI"/>
    <property type="match status" value="2"/>
</dbReference>
<dbReference type="InterPro" id="IPR045851">
    <property type="entry name" value="AMP-bd_C_sf"/>
</dbReference>
<organism evidence="5 6">
    <name type="scientific">Gynuella sunshinyii YC6258</name>
    <dbReference type="NCBI Taxonomy" id="1445510"/>
    <lineage>
        <taxon>Bacteria</taxon>
        <taxon>Pseudomonadati</taxon>
        <taxon>Pseudomonadota</taxon>
        <taxon>Gammaproteobacteria</taxon>
        <taxon>Oceanospirillales</taxon>
        <taxon>Saccharospirillaceae</taxon>
        <taxon>Gynuella</taxon>
    </lineage>
</organism>
<dbReference type="InterPro" id="IPR010071">
    <property type="entry name" value="AA_adenyl_dom"/>
</dbReference>
<dbReference type="FunFam" id="3.40.50.980:FF:000001">
    <property type="entry name" value="Non-ribosomal peptide synthetase"/>
    <property type="match status" value="3"/>
</dbReference>
<dbReference type="FunFam" id="1.10.1200.10:FF:000005">
    <property type="entry name" value="Nonribosomal peptide synthetase 1"/>
    <property type="match status" value="1"/>
</dbReference>
<sequence length="3177" mass="353574">MNRPIQSPESRLKRDLANNIEAVYPLAPMQQGLLFHSLMNPGSGMYLLQYRHVMVMEDLNQDAFDRAWQAVVQRHELLRTAFVWKQQQQPLQVVFKQCPLAVEWLDWRHLSRIEQQQQLESLLEQERREGLPFTRAPLMRVRMIQLAEHEWQFVRSYHHILMDAWCFSIIMMDFLNYYRAFCRGETLELPAPRRYRDFIHWLGQQPADAHRDFWQQRLQGFDTPTPLGVRESMAYEDEVPVRDVVQRLSAAQTERLQQAAASARITVNTLAQGAWAQLLSRYSGEQDVLFGVTVAGRPAHLPGMEAIVGLFINTLPLRWRIDSQQSARDWLQALQAENLALRDHETSSLADIQQWSDVPKQDLFQSLFVFENAPMDAGLKQENLEFIIEQAANRTHTNYPLTVVIIPGQQLHLQLTYQTTDFNAAAVSTMLGHYQTLLLGLADALLAQGRQAAPLSALPMLSSTELATQQRWGEGASAATNDDYIALFEQQVATVPNQLAVHDQDGGFSYDELNQRANCLAHTLMQQGIGADSVVAVLAERDRHLLVMILAILKAGAAWLPLDPQHPPLRLQTVIARSRTALVLAPAAYQTLLTRALEGITECPQTLIYDGDSTPVQRYENPVQSAQPQQLAYVIFTSGSTGTPKGAMVTREGMLNNMLGKFEPLQLTADDVIAQTANQCFDISVWQLLIAGLLGARVEILPDCISQDPARLVPAINSRGISILEPVPALIQGMLLQSASVDTLRWILPTGEALPPALARQWCQRYPQIPMMNAYGPAECSDDVAFYPIHAAADAALAHVPIGRPTLNNRLYLLSPQLQPLPVGAIGELYVAGTGVGRGYLHDPARTAAAFIPNPFSDSGERLYRTGDLARWLADGRLQYVGRVDYQVKVRGYRIELGEIESRLAHYPEIQEVVVMATEDTRRGTMLVAYLGIADEPARTALAGQGNWQAVKDFVAAGLPDYMVPTAFVALAQLPRNRNGKIDRQALPAVDFNALQQATYVAPANELEQTIAAVWEAVLGLENIGTAADFFELGGHSLLATRVSGQLSRQLQREIPLRVIFEHSTIAALADWLQSHQQEAAQLTIRKADRSQQIPLSYAQQRMWFMQQLEPGSAVWHLAAAVRLTGDVQPQRIEAAWNQLLARHEILRSGFVVVDEMPCQHILPHLTLPLTQLDLRGHADQDARLQSLLRQQAQQPFKLDDAPLIRVTLVQMADQQYVLSLCCHHIIADAWSLQQLIAEFCQGYSQPASELAPAALQYADYAVAEQQWMQSPAMTTALQFWQQQLSGELPVLTLAADRPRPVRPSGHGQRLQLPLSDALQQQLQQQYRADQRFAVLMAAYQLWLSHYSGQSELLIGVPAANRESVDTHEMQGCFVNTLVLRAQLLPAMTVNELVTSVQQQMLNAQAHQQLPFDYLVEQLGVPRQLSHNPVFQALFNYLPEPALAALALPDIDVEVLDNRPDTAMCDVKLDIIGQQLQLEYSTDLFDAARMEAMARHFIDIVEQLLAHPHERLGQLRLDDGAALNSVALNTVDEQPSLPRPALLERFVAQVQANADAVAVIGPAHQLSYAELDRHSDALAAALHRQGVGVGDRVALCLQREVTMVVAMLAVLKAGAAYVPVEPQWPRERAGYVLEHAAVTVAIVDDSLRQRLSDWYPAAVMMSPWADSDDRFDWQALPVCATQPAYVLYTSGSTGQPKGVTIQRSNLDNLAADLAQQLDLQAGQGVLGLTTYCFDIAFTELLFPLTVGAHVVIASGTAVKDPAAIAGLVSDNDIHLLQATPATWSLLLAHTGLRFDGMELIACGEALYAEQASQLLARGGRLLNAYGPTEFTVFASYYPVVQVDQDILPIGYAGQSARLYVLDEALRPVPQGVAGELYLSGDNLGSGYYRAADLTAAAFVPDPFSTRPGARMYRTGDRVKVNAAGVLDYLGRIDFQVKLRGFRIELGEIEARMLSFEGISNAAVRLWGQGEDARLVAYWSGASIAVTNLQSHLAAALPDYMVPAHYQWLEQLPMNSNGKVDRRQLPEPQADSRPAITRQPLQTEWQQRLAAIWCELLKCPEVGADDHFFALGGHSLLAARLVSRVAERFAVTLPLAAVFTHPRLDAMAEQLQQAGQSVDITALADEAALQPQPMHPTQQRLWFLEQFSGAGRAYQLNLALRLHGALDVPRLRQALTALVQRQGSLRTRFDDTADGPVQQLLEQIELPLHLHQAEVTAETLPTVLANTADQPLDPRSGPPWRLDLYRLDGDTILQLNMHHLLGDAWSLQVFVQELEALYLDQPLTPLALQFVDISHWWRSEVARQRLAVQRDYWLQQLSGEVPVLDLPLDLPRPAQQSHHGRRLRSELSERQSQQLQQICQHYSLTPMVPLLSAWQRLLSRYSGQPDVWLGVPVANRQLPHTEQLIGFFASTQVIRAPIQSNQSVAEHWLRLRQVLIDAQQHQDLPFEQLVELLKVPRDPARSPLFQAMFNLIQVSDHEHSEFAGLPLQRLDSDDHTALADIGLQFEQRGERWCAVLEYNTDLLFESTARRYLRQYLALLDQMLTAPEQPMAALTVHETADLTRLLQWNPEAVPLDPQEDTISRFEQQVVRTPTAVALIHRQQSWSYEQLNQRVNQLAHRMLARPQRPQRVAIAVNRGPWLQIALLAAQKAGATYIPLDPDHPAERLHYICRHAQPELILTESTLADRLAVTADDDNSAELWALDQWSLDGVPSQWQHNPQVRRYPWQPAYIIYTSGSTGQPKGVMISRRNLNNFLHALAEVLPLSAADTWLAVTTASFDMSVPEFYLPLLHGASILMADRAEVVDGRQLMALLRRATVMQATPAGWQILLADGDKAWPPVRGLIGGEAVSAELSRTLMERGVQLINAYGPTETTVWSTSQALSDDIRGIAPIGRPLMNNRCYVLDGDLQPVPEGAVGELFIAGEGVALGYDHAAELTAAAFLPDPFQQDGQRMYRTGDLVRRLTDGSLQYLSRRDFQVKVRGYRIELGEVESALRQCDGVQEAVVATDEQQRLLAWVTAENGDAVQVDTLKAQLQNRLPGYMIPMAIMALPELPLNSNGKIDRKALLQGLDALPLQSHSRAPEGATETQLALIWQELLQLTPGAEDSFFELGGHSLLAMQMISRVEAEFGVRPDLQSLFAAPTIAALAQAIEARHADGHDAQDDSLDLMDQLLNELEG</sequence>
<dbReference type="NCBIfam" id="NF003417">
    <property type="entry name" value="PRK04813.1"/>
    <property type="match status" value="3"/>
</dbReference>
<feature type="domain" description="Carrier" evidence="4">
    <location>
        <begin position="2039"/>
        <end position="2114"/>
    </location>
</feature>
<dbReference type="InterPro" id="IPR036736">
    <property type="entry name" value="ACP-like_sf"/>
</dbReference>
<dbReference type="NCBIfam" id="TIGR01733">
    <property type="entry name" value="AA-adenyl-dom"/>
    <property type="match status" value="3"/>
</dbReference>
<keyword evidence="2" id="KW-0596">Phosphopantetheine</keyword>
<evidence type="ECO:0000313" key="5">
    <source>
        <dbReference type="EMBL" id="AJQ95477.1"/>
    </source>
</evidence>
<dbReference type="InterPro" id="IPR020806">
    <property type="entry name" value="PKS_PP-bd"/>
</dbReference>
<feature type="domain" description="Carrier" evidence="4">
    <location>
        <begin position="1002"/>
        <end position="1077"/>
    </location>
</feature>
<dbReference type="InterPro" id="IPR000873">
    <property type="entry name" value="AMP-dep_synth/lig_dom"/>
</dbReference>
<dbReference type="FunFam" id="3.30.300.30:FF:000015">
    <property type="entry name" value="Nonribosomal peptide synthase SidD"/>
    <property type="match status" value="2"/>
</dbReference>
<evidence type="ECO:0000313" key="6">
    <source>
        <dbReference type="Proteomes" id="UP000032266"/>
    </source>
</evidence>
<dbReference type="STRING" id="1445510.YC6258_03441"/>
<dbReference type="Pfam" id="PF00668">
    <property type="entry name" value="Condensation"/>
    <property type="match status" value="3"/>
</dbReference>
<dbReference type="FunFam" id="1.10.1200.10:FF:000016">
    <property type="entry name" value="Non-ribosomal peptide synthase"/>
    <property type="match status" value="2"/>
</dbReference>
<feature type="domain" description="Carrier" evidence="4">
    <location>
        <begin position="3080"/>
        <end position="3154"/>
    </location>
</feature>
<dbReference type="Gene3D" id="3.30.559.30">
    <property type="entry name" value="Nonribosomal peptide synthetase, condensation domain"/>
    <property type="match status" value="3"/>
</dbReference>
<dbReference type="Proteomes" id="UP000032266">
    <property type="component" value="Chromosome"/>
</dbReference>
<dbReference type="InterPro" id="IPR029058">
    <property type="entry name" value="AB_hydrolase_fold"/>
</dbReference>
<dbReference type="GO" id="GO:0043041">
    <property type="term" value="P:amino acid activation for nonribosomal peptide biosynthetic process"/>
    <property type="evidence" value="ECO:0007669"/>
    <property type="project" value="TreeGrafter"/>
</dbReference>
<evidence type="ECO:0000256" key="3">
    <source>
        <dbReference type="ARBA" id="ARBA00022553"/>
    </source>
</evidence>
<dbReference type="Gene3D" id="1.10.1200.10">
    <property type="entry name" value="ACP-like"/>
    <property type="match status" value="2"/>
</dbReference>
<dbReference type="EMBL" id="CP007142">
    <property type="protein sequence ID" value="AJQ95477.1"/>
    <property type="molecule type" value="Genomic_DNA"/>
</dbReference>
<dbReference type="Gene3D" id="3.40.50.1820">
    <property type="entry name" value="alpha/beta hydrolase"/>
    <property type="match status" value="1"/>
</dbReference>
<dbReference type="CDD" id="cd05930">
    <property type="entry name" value="A_NRPS"/>
    <property type="match status" value="1"/>
</dbReference>
<dbReference type="InterPro" id="IPR001242">
    <property type="entry name" value="Condensation_dom"/>
</dbReference>
<dbReference type="PANTHER" id="PTHR45527">
    <property type="entry name" value="NONRIBOSOMAL PEPTIDE SYNTHETASE"/>
    <property type="match status" value="1"/>
</dbReference>
<dbReference type="HOGENOM" id="CLU_000022_0_15_6"/>
<comment type="cofactor">
    <cofactor evidence="1">
        <name>pantetheine 4'-phosphate</name>
        <dbReference type="ChEBI" id="CHEBI:47942"/>
    </cofactor>
</comment>
<dbReference type="SUPFAM" id="SSF56801">
    <property type="entry name" value="Acetyl-CoA synthetase-like"/>
    <property type="match status" value="3"/>
</dbReference>
<dbReference type="GO" id="GO:0072330">
    <property type="term" value="P:monocarboxylic acid biosynthetic process"/>
    <property type="evidence" value="ECO:0007669"/>
    <property type="project" value="UniProtKB-ARBA"/>
</dbReference>
<dbReference type="InterPro" id="IPR020845">
    <property type="entry name" value="AMP-binding_CS"/>
</dbReference>
<keyword evidence="6" id="KW-1185">Reference proteome</keyword>
<dbReference type="InterPro" id="IPR025110">
    <property type="entry name" value="AMP-bd_C"/>
</dbReference>
<dbReference type="PATRIC" id="fig|1445510.3.peg.3401"/>
<dbReference type="PROSITE" id="PS50075">
    <property type="entry name" value="CARRIER"/>
    <property type="match status" value="3"/>
</dbReference>
<dbReference type="InterPro" id="IPR006162">
    <property type="entry name" value="Ppantetheine_attach_site"/>
</dbReference>
<accession>A0A0C5VL95</accession>
<dbReference type="CDD" id="cd19543">
    <property type="entry name" value="DCL_NRPS"/>
    <property type="match status" value="1"/>
</dbReference>
<proteinExistence type="predicted"/>
<evidence type="ECO:0000256" key="2">
    <source>
        <dbReference type="ARBA" id="ARBA00022450"/>
    </source>
</evidence>
<dbReference type="Gene3D" id="3.30.300.30">
    <property type="match status" value="3"/>
</dbReference>
<dbReference type="OrthoDB" id="9757559at2"/>
<name>A0A0C5VL95_9GAMM</name>
<gene>
    <name evidence="5" type="ORF">YC6258_03441</name>
</gene>